<protein>
    <recommendedName>
        <fullName evidence="4">Copper transport protein</fullName>
    </recommendedName>
</protein>
<keyword evidence="3 4" id="KW-0472">Membrane</keyword>
<evidence type="ECO:0000313" key="6">
    <source>
        <dbReference type="Proteomes" id="UP000696280"/>
    </source>
</evidence>
<evidence type="ECO:0000256" key="2">
    <source>
        <dbReference type="ARBA" id="ARBA00022989"/>
    </source>
</evidence>
<sequence length="241" mass="26104">MQIRVRHGGEDHGHDMTDMPGMADMPATASTTENAAVPAMADMPGMTDMPGMAAMPGMDMSSGHSHADMKMPASEMSMTFFQSRQTSLYSADWTPRSSEQFAGTCVFLILLAVMFRVLLALKAWKEAAWMDAEYNRRYVTVAGRGTKGDRMSVDSDGKHMVLSANGAEEGVVVVKKNGMAGRPWRFTVDPIRAFIDTTIAGTGYLLMLAVMTMNVGYFLSVLGGTFLGSLAVGRYMTSGEH</sequence>
<keyword evidence="4" id="KW-0406">Ion transport</keyword>
<dbReference type="Pfam" id="PF04145">
    <property type="entry name" value="Ctr"/>
    <property type="match status" value="1"/>
</dbReference>
<keyword evidence="4" id="KW-0813">Transport</keyword>
<dbReference type="GO" id="GO:0005886">
    <property type="term" value="C:plasma membrane"/>
    <property type="evidence" value="ECO:0007669"/>
    <property type="project" value="TreeGrafter"/>
</dbReference>
<accession>A0A9N9LCL9</accession>
<feature type="transmembrane region" description="Helical" evidence="4">
    <location>
        <begin position="217"/>
        <end position="236"/>
    </location>
</feature>
<dbReference type="Proteomes" id="UP000696280">
    <property type="component" value="Unassembled WGS sequence"/>
</dbReference>
<comment type="similarity">
    <text evidence="4">Belongs to the copper transporter (Ctr) (TC 1.A.56) family. SLC31A subfamily.</text>
</comment>
<proteinExistence type="inferred from homology"/>
<keyword evidence="4" id="KW-0186">Copper</keyword>
<keyword evidence="6" id="KW-1185">Reference proteome</keyword>
<reference evidence="5" key="1">
    <citation type="submission" date="2021-07" db="EMBL/GenBank/DDBJ databases">
        <authorList>
            <person name="Durling M."/>
        </authorList>
    </citation>
    <scope>NUCLEOTIDE SEQUENCE</scope>
</reference>
<evidence type="ECO:0000313" key="5">
    <source>
        <dbReference type="EMBL" id="CAG8961017.1"/>
    </source>
</evidence>
<organism evidence="5 6">
    <name type="scientific">Hymenoscyphus fraxineus</name>
    <dbReference type="NCBI Taxonomy" id="746836"/>
    <lineage>
        <taxon>Eukaryota</taxon>
        <taxon>Fungi</taxon>
        <taxon>Dikarya</taxon>
        <taxon>Ascomycota</taxon>
        <taxon>Pezizomycotina</taxon>
        <taxon>Leotiomycetes</taxon>
        <taxon>Helotiales</taxon>
        <taxon>Helotiaceae</taxon>
        <taxon>Hymenoscyphus</taxon>
    </lineage>
</organism>
<dbReference type="PANTHER" id="PTHR12483">
    <property type="entry name" value="SOLUTE CARRIER FAMILY 31 COPPER TRANSPORTERS"/>
    <property type="match status" value="1"/>
</dbReference>
<evidence type="ECO:0000256" key="1">
    <source>
        <dbReference type="ARBA" id="ARBA00022692"/>
    </source>
</evidence>
<keyword evidence="4" id="KW-0187">Copper transport</keyword>
<keyword evidence="1 4" id="KW-0812">Transmembrane</keyword>
<gene>
    <name evidence="5" type="ORF">HYFRA_00002557</name>
</gene>
<dbReference type="AlphaFoldDB" id="A0A9N9LCL9"/>
<dbReference type="InterPro" id="IPR007274">
    <property type="entry name" value="Cop_transporter"/>
</dbReference>
<evidence type="ECO:0000256" key="4">
    <source>
        <dbReference type="RuleBase" id="RU367022"/>
    </source>
</evidence>
<dbReference type="EMBL" id="CAJVRL010000103">
    <property type="protein sequence ID" value="CAG8961017.1"/>
    <property type="molecule type" value="Genomic_DNA"/>
</dbReference>
<dbReference type="GO" id="GO:0005375">
    <property type="term" value="F:copper ion transmembrane transporter activity"/>
    <property type="evidence" value="ECO:0007669"/>
    <property type="project" value="UniProtKB-UniRule"/>
</dbReference>
<comment type="caution">
    <text evidence="5">The sequence shown here is derived from an EMBL/GenBank/DDBJ whole genome shotgun (WGS) entry which is preliminary data.</text>
</comment>
<name>A0A9N9LCL9_9HELO</name>
<keyword evidence="2 4" id="KW-1133">Transmembrane helix</keyword>
<evidence type="ECO:0000256" key="3">
    <source>
        <dbReference type="ARBA" id="ARBA00023136"/>
    </source>
</evidence>
<dbReference type="PANTHER" id="PTHR12483:SF120">
    <property type="entry name" value="HIGH-AFFINITY COPPER TRANSPORTER CTRA2"/>
    <property type="match status" value="1"/>
</dbReference>
<dbReference type="OrthoDB" id="73901at2759"/>
<comment type="subcellular location">
    <subcellularLocation>
        <location evidence="4">Membrane</location>
        <topology evidence="4">Multi-pass membrane protein</topology>
    </subcellularLocation>
</comment>
<feature type="transmembrane region" description="Helical" evidence="4">
    <location>
        <begin position="101"/>
        <end position="121"/>
    </location>
</feature>